<dbReference type="EMBL" id="FRAB01000015">
    <property type="protein sequence ID" value="SHK17066.1"/>
    <property type="molecule type" value="Genomic_DNA"/>
</dbReference>
<dbReference type="Proteomes" id="UP000184395">
    <property type="component" value="Unassembled WGS sequence"/>
</dbReference>
<accession>A0A1M6QA78</accession>
<sequence length="320" mass="35715">MRCSHFWAKQMSSQSLSDAEIQAVKQALITRRSEKGDLLLGAQLGQLIAKTIAPRLLRDLPILRDLAEDEFRELVELVPDALSTADVQYRIIADQTPVSLTHQDLKSVSGPELWKFFSNPNQSCSLAIEPAAGIIYVAPLRAIFPVGLQKFERMDSEDYRVLAGQFAAQQDSPLREKLEKCLVEPHYYDLWIAALRAASSPERKLLKIWEILRTEHIAKRLGERLTIAGVSVALQAEIISAARARKKPATQQVIAQETAPASIVHPWSAPHTADAVTDNEALERLREIVHASVDRMSITELREVRIPAGILLDVAQQKRS</sequence>
<gene>
    <name evidence="1" type="ORF">SAMN05192548_101518</name>
</gene>
<evidence type="ECO:0000313" key="2">
    <source>
        <dbReference type="Proteomes" id="UP000184395"/>
    </source>
</evidence>
<proteinExistence type="predicted"/>
<name>A0A1M6QA78_9BURK</name>
<protein>
    <submittedName>
        <fullName evidence="1">Uncharacterized protein</fullName>
    </submittedName>
</protein>
<reference evidence="1 2" key="1">
    <citation type="submission" date="2016-11" db="EMBL/GenBank/DDBJ databases">
        <authorList>
            <person name="Jaros S."/>
            <person name="Januszkiewicz K."/>
            <person name="Wedrychowicz H."/>
        </authorList>
    </citation>
    <scope>NUCLEOTIDE SEQUENCE [LARGE SCALE GENOMIC DNA]</scope>
    <source>
        <strain evidence="1 2">LMG 20594</strain>
    </source>
</reference>
<evidence type="ECO:0000313" key="1">
    <source>
        <dbReference type="EMBL" id="SHK17066.1"/>
    </source>
</evidence>
<organism evidence="1 2">
    <name type="scientific">Paraburkholderia terricola</name>
    <dbReference type="NCBI Taxonomy" id="169427"/>
    <lineage>
        <taxon>Bacteria</taxon>
        <taxon>Pseudomonadati</taxon>
        <taxon>Pseudomonadota</taxon>
        <taxon>Betaproteobacteria</taxon>
        <taxon>Burkholderiales</taxon>
        <taxon>Burkholderiaceae</taxon>
        <taxon>Paraburkholderia</taxon>
    </lineage>
</organism>
<dbReference type="AlphaFoldDB" id="A0A1M6QA78"/>